<name>A0A9W8GM32_9FUNG</name>
<evidence type="ECO:0000256" key="3">
    <source>
        <dbReference type="ARBA" id="ARBA00023163"/>
    </source>
</evidence>
<feature type="region of interest" description="Disordered" evidence="5">
    <location>
        <begin position="205"/>
        <end position="236"/>
    </location>
</feature>
<evidence type="ECO:0000313" key="8">
    <source>
        <dbReference type="Proteomes" id="UP001151516"/>
    </source>
</evidence>
<gene>
    <name evidence="7" type="ORF">IWW39_001615</name>
</gene>
<evidence type="ECO:0000256" key="4">
    <source>
        <dbReference type="ARBA" id="ARBA00023242"/>
    </source>
</evidence>
<keyword evidence="2" id="KW-0805">Transcription regulation</keyword>
<dbReference type="Proteomes" id="UP001151516">
    <property type="component" value="Unassembled WGS sequence"/>
</dbReference>
<evidence type="ECO:0000256" key="5">
    <source>
        <dbReference type="SAM" id="MobiDB-lite"/>
    </source>
</evidence>
<reference evidence="7" key="1">
    <citation type="submission" date="2022-07" db="EMBL/GenBank/DDBJ databases">
        <title>Phylogenomic reconstructions and comparative analyses of Kickxellomycotina fungi.</title>
        <authorList>
            <person name="Reynolds N.K."/>
            <person name="Stajich J.E."/>
            <person name="Barry K."/>
            <person name="Grigoriev I.V."/>
            <person name="Crous P."/>
            <person name="Smith M.E."/>
        </authorList>
    </citation>
    <scope>NUCLEOTIDE SEQUENCE</scope>
    <source>
        <strain evidence="7">CBS 109367</strain>
    </source>
</reference>
<keyword evidence="8" id="KW-1185">Reference proteome</keyword>
<evidence type="ECO:0000313" key="7">
    <source>
        <dbReference type="EMBL" id="KAJ2689268.1"/>
    </source>
</evidence>
<dbReference type="InterPro" id="IPR021740">
    <property type="entry name" value="Velvet"/>
</dbReference>
<evidence type="ECO:0000256" key="2">
    <source>
        <dbReference type="ARBA" id="ARBA00023015"/>
    </source>
</evidence>
<protein>
    <recommendedName>
        <fullName evidence="6">Velvet domain-containing protein</fullName>
    </recommendedName>
</protein>
<dbReference type="AlphaFoldDB" id="A0A9W8GM32"/>
<dbReference type="Pfam" id="PF11754">
    <property type="entry name" value="Velvet"/>
    <property type="match status" value="1"/>
</dbReference>
<proteinExistence type="predicted"/>
<feature type="domain" description="Velvet" evidence="6">
    <location>
        <begin position="5"/>
        <end position="200"/>
    </location>
</feature>
<dbReference type="PANTHER" id="PTHR33572:SF18">
    <property type="entry name" value="SPORE DEVELOPMENT REGULATOR VOSA"/>
    <property type="match status" value="1"/>
</dbReference>
<dbReference type="InterPro" id="IPR037525">
    <property type="entry name" value="Velvet_dom"/>
</dbReference>
<evidence type="ECO:0000259" key="6">
    <source>
        <dbReference type="PROSITE" id="PS51821"/>
    </source>
</evidence>
<comment type="subcellular location">
    <subcellularLocation>
        <location evidence="1">Nucleus</location>
    </subcellularLocation>
</comment>
<sequence>MTNDTKPIQYLLTIRQQPSLSMVIVSSPRERRSIEPCPIIEMKIIRPDGTELNIMDMDEDYLLSAHLYDKGGKKMNKPIKALVHANGDQQSANSNETTLRAPLAGSTVSSLHRVKGLDNEQMSIFYFPDLKVWIAGQFYLHFQLFYLPKKDTPHSLPTECVASVVSNEFTVFPVKEFPGVYESTPLTKHLKAQGLIISIRNKDRLKASKEDSGTAVESEHSDDPPVSESPPFESRS</sequence>
<accession>A0A9W8GM32</accession>
<dbReference type="PANTHER" id="PTHR33572">
    <property type="entry name" value="SPORE DEVELOPMENT REGULATOR VOSA"/>
    <property type="match status" value="1"/>
</dbReference>
<dbReference type="OrthoDB" id="5599552at2759"/>
<dbReference type="GO" id="GO:0005634">
    <property type="term" value="C:nucleus"/>
    <property type="evidence" value="ECO:0007669"/>
    <property type="project" value="UniProtKB-SubCell"/>
</dbReference>
<feature type="compositionally biased region" description="Basic and acidic residues" evidence="5">
    <location>
        <begin position="205"/>
        <end position="223"/>
    </location>
</feature>
<keyword evidence="4" id="KW-0539">Nucleus</keyword>
<dbReference type="PROSITE" id="PS51821">
    <property type="entry name" value="VELVET"/>
    <property type="match status" value="1"/>
</dbReference>
<keyword evidence="3" id="KW-0804">Transcription</keyword>
<dbReference type="Gene3D" id="2.60.40.3960">
    <property type="entry name" value="Velvet domain"/>
    <property type="match status" value="1"/>
</dbReference>
<comment type="caution">
    <text evidence="7">The sequence shown here is derived from an EMBL/GenBank/DDBJ whole genome shotgun (WGS) entry which is preliminary data.</text>
</comment>
<organism evidence="7 8">
    <name type="scientific">Coemansia spiralis</name>
    <dbReference type="NCBI Taxonomy" id="417178"/>
    <lineage>
        <taxon>Eukaryota</taxon>
        <taxon>Fungi</taxon>
        <taxon>Fungi incertae sedis</taxon>
        <taxon>Zoopagomycota</taxon>
        <taxon>Kickxellomycotina</taxon>
        <taxon>Kickxellomycetes</taxon>
        <taxon>Kickxellales</taxon>
        <taxon>Kickxellaceae</taxon>
        <taxon>Coemansia</taxon>
    </lineage>
</organism>
<evidence type="ECO:0000256" key="1">
    <source>
        <dbReference type="ARBA" id="ARBA00004123"/>
    </source>
</evidence>
<dbReference type="InterPro" id="IPR038491">
    <property type="entry name" value="Velvet_dom_sf"/>
</dbReference>
<dbReference type="EMBL" id="JANBTX010000028">
    <property type="protein sequence ID" value="KAJ2689268.1"/>
    <property type="molecule type" value="Genomic_DNA"/>
</dbReference>